<dbReference type="Gene3D" id="3.50.50.60">
    <property type="entry name" value="FAD/NAD(P)-binding domain"/>
    <property type="match status" value="2"/>
</dbReference>
<evidence type="ECO:0000313" key="6">
    <source>
        <dbReference type="EMBL" id="MCP2162973.1"/>
    </source>
</evidence>
<evidence type="ECO:0000256" key="4">
    <source>
        <dbReference type="ARBA" id="ARBA00023002"/>
    </source>
</evidence>
<evidence type="ECO:0000259" key="5">
    <source>
        <dbReference type="Pfam" id="PF07992"/>
    </source>
</evidence>
<dbReference type="SUPFAM" id="SSF55424">
    <property type="entry name" value="FAD/NAD-linked reductases, dimerisation (C-terminal) domain"/>
    <property type="match status" value="1"/>
</dbReference>
<accession>A0ABT1H6V3</accession>
<sequence length="394" mass="40847">MDTALLVIGSGPAGVAAAESYRDHGGRGRVVVVTPEDHQPYWRPPLSKDFLRGESDLPDIALRPDTFYEHNDVEVHTGVDITRLRPGDREAESRTGDVIRYENAVIATGAAPMPLPADGGEAVPTLRSVADSDALRRWAGQVSSALVVGGGFIGCEAAASLAARGVTTTVVGPDEVPQHRRLGPDAGARLASILDDAGVRYSGGAHVDAVRGRVGEGFAAQLDSGVTVDVDLVLAATGISPRSRLADVAGLSMRSGRIAVDASMRTSATHLFAAGDVAAAMNATAGRVVPTEHWQDAEDQGRIAGAAAAGTAARWDAVPGFWTQIGDETVKYSAWGDGFTSAIPVFHDDGGLTVWYADDAGRAVGVLTHRCDDDYDRGGDLVAQGAPIPVAATA</sequence>
<dbReference type="InterPro" id="IPR016156">
    <property type="entry name" value="FAD/NAD-linked_Rdtase_dimer_sf"/>
</dbReference>
<dbReference type="Pfam" id="PF07992">
    <property type="entry name" value="Pyr_redox_2"/>
    <property type="match status" value="1"/>
</dbReference>
<dbReference type="EMBL" id="JAMTCG010000010">
    <property type="protein sequence ID" value="MCP2162973.1"/>
    <property type="molecule type" value="Genomic_DNA"/>
</dbReference>
<dbReference type="RefSeq" id="WP_253656543.1">
    <property type="nucleotide sequence ID" value="NZ_BAAAOE010000007.1"/>
</dbReference>
<evidence type="ECO:0000256" key="3">
    <source>
        <dbReference type="ARBA" id="ARBA00022827"/>
    </source>
</evidence>
<dbReference type="InterPro" id="IPR023753">
    <property type="entry name" value="FAD/NAD-binding_dom"/>
</dbReference>
<proteinExistence type="predicted"/>
<keyword evidence="2" id="KW-0285">Flavoprotein</keyword>
<evidence type="ECO:0000256" key="2">
    <source>
        <dbReference type="ARBA" id="ARBA00022630"/>
    </source>
</evidence>
<protein>
    <submittedName>
        <fullName evidence="6">Pyridine nucleotide-disulfide oxidoreductase</fullName>
    </submittedName>
</protein>
<dbReference type="PANTHER" id="PTHR43557">
    <property type="entry name" value="APOPTOSIS-INDUCING FACTOR 1"/>
    <property type="match status" value="1"/>
</dbReference>
<dbReference type="InterPro" id="IPR050446">
    <property type="entry name" value="FAD-oxidoreductase/Apoptosis"/>
</dbReference>
<evidence type="ECO:0000256" key="1">
    <source>
        <dbReference type="ARBA" id="ARBA00001974"/>
    </source>
</evidence>
<keyword evidence="7" id="KW-1185">Reference proteome</keyword>
<comment type="cofactor">
    <cofactor evidence="1">
        <name>FAD</name>
        <dbReference type="ChEBI" id="CHEBI:57692"/>
    </cofactor>
</comment>
<reference evidence="6 7" key="1">
    <citation type="submission" date="2022-06" db="EMBL/GenBank/DDBJ databases">
        <title>Genomic Encyclopedia of Archaeal and Bacterial Type Strains, Phase II (KMG-II): from individual species to whole genera.</title>
        <authorList>
            <person name="Goeker M."/>
        </authorList>
    </citation>
    <scope>NUCLEOTIDE SEQUENCE [LARGE SCALE GENOMIC DNA]</scope>
    <source>
        <strain evidence="6 7">DSM 45037</strain>
    </source>
</reference>
<gene>
    <name evidence="6" type="ORF">LX12_004186</name>
</gene>
<dbReference type="Proteomes" id="UP001205740">
    <property type="component" value="Unassembled WGS sequence"/>
</dbReference>
<dbReference type="SUPFAM" id="SSF51905">
    <property type="entry name" value="FAD/NAD(P)-binding domain"/>
    <property type="match status" value="2"/>
</dbReference>
<evidence type="ECO:0000313" key="7">
    <source>
        <dbReference type="Proteomes" id="UP001205740"/>
    </source>
</evidence>
<organism evidence="6 7">
    <name type="scientific">Williamsia serinedens</name>
    <dbReference type="NCBI Taxonomy" id="391736"/>
    <lineage>
        <taxon>Bacteria</taxon>
        <taxon>Bacillati</taxon>
        <taxon>Actinomycetota</taxon>
        <taxon>Actinomycetes</taxon>
        <taxon>Mycobacteriales</taxon>
        <taxon>Nocardiaceae</taxon>
        <taxon>Williamsia</taxon>
    </lineage>
</organism>
<name>A0ABT1H6V3_9NOCA</name>
<dbReference type="InterPro" id="IPR036188">
    <property type="entry name" value="FAD/NAD-bd_sf"/>
</dbReference>
<feature type="domain" description="FAD/NAD(P)-binding" evidence="5">
    <location>
        <begin position="5"/>
        <end position="301"/>
    </location>
</feature>
<dbReference type="PRINTS" id="PR00368">
    <property type="entry name" value="FADPNR"/>
</dbReference>
<dbReference type="PRINTS" id="PR00411">
    <property type="entry name" value="PNDRDTASEI"/>
</dbReference>
<keyword evidence="3" id="KW-0274">FAD</keyword>
<dbReference type="PANTHER" id="PTHR43557:SF2">
    <property type="entry name" value="RIESKE DOMAIN-CONTAINING PROTEIN-RELATED"/>
    <property type="match status" value="1"/>
</dbReference>
<keyword evidence="4" id="KW-0560">Oxidoreductase</keyword>
<comment type="caution">
    <text evidence="6">The sequence shown here is derived from an EMBL/GenBank/DDBJ whole genome shotgun (WGS) entry which is preliminary data.</text>
</comment>